<dbReference type="PANTHER" id="PTHR12356">
    <property type="entry name" value="NUCLEAR MOVEMENT PROTEIN NUDC"/>
    <property type="match status" value="1"/>
</dbReference>
<dbReference type="Proteomes" id="UP000694846">
    <property type="component" value="Unplaced"/>
</dbReference>
<feature type="domain" description="CS" evidence="1">
    <location>
        <begin position="15"/>
        <end position="107"/>
    </location>
</feature>
<evidence type="ECO:0000259" key="1">
    <source>
        <dbReference type="PROSITE" id="PS51203"/>
    </source>
</evidence>
<dbReference type="AlphaFoldDB" id="A0A2S2PVC5"/>
<dbReference type="InterPro" id="IPR007052">
    <property type="entry name" value="CS_dom"/>
</dbReference>
<sequence length="158" mass="18212">MAASNFDEKSGIVPCNTEWGRWWQTLEELHIEVKFTVSTRSKDVKVNVTNSSITCQILGKTLFSGNLFRKVHADETVWTLEDNGTLLNIVLAKADFIKKEIVWEALMEDGSYRADPVTYHEMRKKMDLERFQIEYPGMDFSKAQLQKNYDTVPGLNTQ</sequence>
<protein>
    <submittedName>
        <fullName evidence="2 4 5">NudC domain-containing protein 2</fullName>
    </submittedName>
</protein>
<keyword evidence="3" id="KW-1185">Reference proteome</keyword>
<dbReference type="RefSeq" id="XP_025422460.1">
    <property type="nucleotide sequence ID" value="XM_025566675.1"/>
</dbReference>
<dbReference type="GO" id="GO:0006457">
    <property type="term" value="P:protein folding"/>
    <property type="evidence" value="ECO:0007669"/>
    <property type="project" value="TreeGrafter"/>
</dbReference>
<reference evidence="2" key="1">
    <citation type="submission" date="2018-04" db="EMBL/GenBank/DDBJ databases">
        <title>Transcriptome assembly of Sipha flava.</title>
        <authorList>
            <person name="Scully E.D."/>
            <person name="Geib S.M."/>
            <person name="Palmer N.A."/>
            <person name="Koch K."/>
            <person name="Bradshaw J."/>
            <person name="Heng-Moss T."/>
            <person name="Sarath G."/>
        </authorList>
    </citation>
    <scope>NUCLEOTIDE SEQUENCE</scope>
</reference>
<dbReference type="GO" id="GO:0005737">
    <property type="term" value="C:cytoplasm"/>
    <property type="evidence" value="ECO:0007669"/>
    <property type="project" value="TreeGrafter"/>
</dbReference>
<evidence type="ECO:0000313" key="3">
    <source>
        <dbReference type="Proteomes" id="UP000694846"/>
    </source>
</evidence>
<dbReference type="RefSeq" id="XP_025422459.1">
    <property type="nucleotide sequence ID" value="XM_025566674.1"/>
</dbReference>
<dbReference type="Gene3D" id="2.60.40.790">
    <property type="match status" value="1"/>
</dbReference>
<dbReference type="PANTHER" id="PTHR12356:SF18">
    <property type="entry name" value="NUDC DOMAIN-CONTAINING PROTEIN 2"/>
    <property type="match status" value="1"/>
</dbReference>
<evidence type="ECO:0000313" key="2">
    <source>
        <dbReference type="EMBL" id="MBY69475.1"/>
    </source>
</evidence>
<name>A0A2S2PVC5_9HEMI</name>
<evidence type="ECO:0000313" key="7">
    <source>
        <dbReference type="RefSeq" id="XP_025422458.1"/>
    </source>
</evidence>
<dbReference type="RefSeq" id="XP_025422454.1">
    <property type="nucleotide sequence ID" value="XM_025566669.1"/>
</dbReference>
<dbReference type="EMBL" id="GGMS01000272">
    <property type="protein sequence ID" value="MBY69475.1"/>
    <property type="molecule type" value="Transcribed_RNA"/>
</dbReference>
<dbReference type="GO" id="GO:0051082">
    <property type="term" value="F:unfolded protein binding"/>
    <property type="evidence" value="ECO:0007669"/>
    <property type="project" value="TreeGrafter"/>
</dbReference>
<dbReference type="InterPro" id="IPR008978">
    <property type="entry name" value="HSP20-like_chaperone"/>
</dbReference>
<dbReference type="RefSeq" id="XP_025422456.1">
    <property type="nucleotide sequence ID" value="XM_025566671.1"/>
</dbReference>
<evidence type="ECO:0000313" key="4">
    <source>
        <dbReference type="RefSeq" id="XP_025422454.1"/>
    </source>
</evidence>
<reference evidence="4 5" key="2">
    <citation type="submission" date="2025-04" db="UniProtKB">
        <authorList>
            <consortium name="RefSeq"/>
        </authorList>
    </citation>
    <scope>IDENTIFICATION</scope>
    <source>
        <tissue evidence="4 5">Whole body</tissue>
    </source>
</reference>
<evidence type="ECO:0000313" key="8">
    <source>
        <dbReference type="RefSeq" id="XP_025422459.1"/>
    </source>
</evidence>
<dbReference type="SUPFAM" id="SSF49764">
    <property type="entry name" value="HSP20-like chaperones"/>
    <property type="match status" value="1"/>
</dbReference>
<dbReference type="InterPro" id="IPR037898">
    <property type="entry name" value="NudC_fam"/>
</dbReference>
<dbReference type="Pfam" id="PF04969">
    <property type="entry name" value="CS"/>
    <property type="match status" value="1"/>
</dbReference>
<organism evidence="2">
    <name type="scientific">Sipha flava</name>
    <name type="common">yellow sugarcane aphid</name>
    <dbReference type="NCBI Taxonomy" id="143950"/>
    <lineage>
        <taxon>Eukaryota</taxon>
        <taxon>Metazoa</taxon>
        <taxon>Ecdysozoa</taxon>
        <taxon>Arthropoda</taxon>
        <taxon>Hexapoda</taxon>
        <taxon>Insecta</taxon>
        <taxon>Pterygota</taxon>
        <taxon>Neoptera</taxon>
        <taxon>Paraneoptera</taxon>
        <taxon>Hemiptera</taxon>
        <taxon>Sternorrhyncha</taxon>
        <taxon>Aphidomorpha</taxon>
        <taxon>Aphidoidea</taxon>
        <taxon>Aphididae</taxon>
        <taxon>Sipha</taxon>
    </lineage>
</organism>
<dbReference type="Gene3D" id="1.20.5.740">
    <property type="entry name" value="Single helix bin"/>
    <property type="match status" value="1"/>
</dbReference>
<dbReference type="OrthoDB" id="515366at2759"/>
<dbReference type="PROSITE" id="PS51203">
    <property type="entry name" value="CS"/>
    <property type="match status" value="1"/>
</dbReference>
<dbReference type="RefSeq" id="XP_025422455.1">
    <property type="nucleotide sequence ID" value="XM_025566670.1"/>
</dbReference>
<accession>A0A2S2PVC5</accession>
<evidence type="ECO:0000313" key="5">
    <source>
        <dbReference type="RefSeq" id="XP_025422455.1"/>
    </source>
</evidence>
<evidence type="ECO:0000313" key="9">
    <source>
        <dbReference type="RefSeq" id="XP_025422460.1"/>
    </source>
</evidence>
<evidence type="ECO:0000313" key="6">
    <source>
        <dbReference type="RefSeq" id="XP_025422456.1"/>
    </source>
</evidence>
<gene>
    <name evidence="2" type="primary">NUDCD2</name>
    <name evidence="4 5 6 7 8 9" type="synonym">LOC112692115</name>
    <name evidence="2" type="ORF">g.158570</name>
</gene>
<dbReference type="RefSeq" id="XP_025422458.1">
    <property type="nucleotide sequence ID" value="XM_025566673.1"/>
</dbReference>
<proteinExistence type="predicted"/>